<evidence type="ECO:0000313" key="1">
    <source>
        <dbReference type="EMBL" id="SEW24648.1"/>
    </source>
</evidence>
<organism evidence="1 2">
    <name type="scientific">Roseivirga pacifica</name>
    <dbReference type="NCBI Taxonomy" id="1267423"/>
    <lineage>
        <taxon>Bacteria</taxon>
        <taxon>Pseudomonadati</taxon>
        <taxon>Bacteroidota</taxon>
        <taxon>Cytophagia</taxon>
        <taxon>Cytophagales</taxon>
        <taxon>Roseivirgaceae</taxon>
        <taxon>Roseivirga</taxon>
    </lineage>
</organism>
<dbReference type="Gene3D" id="2.20.110.10">
    <property type="entry name" value="Histone H3 K4-specific methyltransferase SET7/9 N-terminal domain"/>
    <property type="match status" value="1"/>
</dbReference>
<dbReference type="RefSeq" id="WP_121505268.1">
    <property type="nucleotide sequence ID" value="NZ_FOIR01000002.1"/>
</dbReference>
<protein>
    <recommendedName>
        <fullName evidence="3">MORN repeat variant</fullName>
    </recommendedName>
</protein>
<evidence type="ECO:0000313" key="2">
    <source>
        <dbReference type="Proteomes" id="UP000199437"/>
    </source>
</evidence>
<dbReference type="AlphaFoldDB" id="A0A1I0QC80"/>
<reference evidence="2" key="1">
    <citation type="submission" date="2016-10" db="EMBL/GenBank/DDBJ databases">
        <authorList>
            <person name="Varghese N."/>
            <person name="Submissions S."/>
        </authorList>
    </citation>
    <scope>NUCLEOTIDE SEQUENCE [LARGE SCALE GENOMIC DNA]</scope>
    <source>
        <strain evidence="2">CGMCC 1.12402</strain>
    </source>
</reference>
<proteinExistence type="predicted"/>
<dbReference type="STRING" id="1267423.SAMN05216290_2205"/>
<evidence type="ECO:0008006" key="3">
    <source>
        <dbReference type="Google" id="ProtNLM"/>
    </source>
</evidence>
<keyword evidence="2" id="KW-1185">Reference proteome</keyword>
<sequence length="181" mass="21007">MKLILSLFLTSSLFLTLGLKKENTVRFKEVTYADGFYTYQDRKLTGEIIDYYEDEVLKFRYRVVDGYLHGTAYEYYHDGSVKTERTYRFNKLHGEYTEFFDSGDVKISFDVEMNAYGGGEKVEGIEYASKPGKKLKDMGNGVLFFFEQGKELDKTSESLSILQQSKIEIRKEEGGKVIYKN</sequence>
<dbReference type="OrthoDB" id="980558at2"/>
<dbReference type="SUPFAM" id="SSF82185">
    <property type="entry name" value="Histone H3 K4-specific methyltransferase SET7/9 N-terminal domain"/>
    <property type="match status" value="1"/>
</dbReference>
<dbReference type="GeneID" id="99986911"/>
<name>A0A1I0QC80_9BACT</name>
<accession>A0A1I0QC80</accession>
<gene>
    <name evidence="1" type="ORF">SAMN05216290_2205</name>
</gene>
<dbReference type="EMBL" id="FOIR01000002">
    <property type="protein sequence ID" value="SEW24648.1"/>
    <property type="molecule type" value="Genomic_DNA"/>
</dbReference>
<dbReference type="Proteomes" id="UP000199437">
    <property type="component" value="Unassembled WGS sequence"/>
</dbReference>